<dbReference type="EnsemblPlants" id="AET6Gv20310300.2">
    <property type="protein sequence ID" value="AET6Gv20310300.2"/>
    <property type="gene ID" value="AET6Gv20310300"/>
</dbReference>
<accession>A0A453NBS9</accession>
<evidence type="ECO:0000313" key="3">
    <source>
        <dbReference type="Proteomes" id="UP000015105"/>
    </source>
</evidence>
<reference evidence="2" key="5">
    <citation type="journal article" date="2021" name="G3 (Bethesda)">
        <title>Aegilops tauschii genome assembly Aet v5.0 features greater sequence contiguity and improved annotation.</title>
        <authorList>
            <person name="Wang L."/>
            <person name="Zhu T."/>
            <person name="Rodriguez J.C."/>
            <person name="Deal K.R."/>
            <person name="Dubcovsky J."/>
            <person name="McGuire P.E."/>
            <person name="Lux T."/>
            <person name="Spannagl M."/>
            <person name="Mayer K.F.X."/>
            <person name="Baldrich P."/>
            <person name="Meyers B.C."/>
            <person name="Huo N."/>
            <person name="Gu Y.Q."/>
            <person name="Zhou H."/>
            <person name="Devos K.M."/>
            <person name="Bennetzen J.L."/>
            <person name="Unver T."/>
            <person name="Budak H."/>
            <person name="Gulick P.J."/>
            <person name="Galiba G."/>
            <person name="Kalapos B."/>
            <person name="Nelson D.R."/>
            <person name="Li P."/>
            <person name="You F.M."/>
            <person name="Luo M.C."/>
            <person name="Dvorak J."/>
        </authorList>
    </citation>
    <scope>NUCLEOTIDE SEQUENCE [LARGE SCALE GENOMIC DNA]</scope>
    <source>
        <strain evidence="2">cv. AL8/78</strain>
    </source>
</reference>
<dbReference type="Gramene" id="AET6Gv20310300.2">
    <property type="protein sequence ID" value="AET6Gv20310300.2"/>
    <property type="gene ID" value="AET6Gv20310300"/>
</dbReference>
<evidence type="ECO:0000256" key="1">
    <source>
        <dbReference type="SAM" id="MobiDB-lite"/>
    </source>
</evidence>
<organism evidence="2 3">
    <name type="scientific">Aegilops tauschii subsp. strangulata</name>
    <name type="common">Goatgrass</name>
    <dbReference type="NCBI Taxonomy" id="200361"/>
    <lineage>
        <taxon>Eukaryota</taxon>
        <taxon>Viridiplantae</taxon>
        <taxon>Streptophyta</taxon>
        <taxon>Embryophyta</taxon>
        <taxon>Tracheophyta</taxon>
        <taxon>Spermatophyta</taxon>
        <taxon>Magnoliopsida</taxon>
        <taxon>Liliopsida</taxon>
        <taxon>Poales</taxon>
        <taxon>Poaceae</taxon>
        <taxon>BOP clade</taxon>
        <taxon>Pooideae</taxon>
        <taxon>Triticodae</taxon>
        <taxon>Triticeae</taxon>
        <taxon>Triticinae</taxon>
        <taxon>Aegilops</taxon>
    </lineage>
</organism>
<reference evidence="3" key="2">
    <citation type="journal article" date="2017" name="Nat. Plants">
        <title>The Aegilops tauschii genome reveals multiple impacts of transposons.</title>
        <authorList>
            <person name="Zhao G."/>
            <person name="Zou C."/>
            <person name="Li K."/>
            <person name="Wang K."/>
            <person name="Li T."/>
            <person name="Gao L."/>
            <person name="Zhang X."/>
            <person name="Wang H."/>
            <person name="Yang Z."/>
            <person name="Liu X."/>
            <person name="Jiang W."/>
            <person name="Mao L."/>
            <person name="Kong X."/>
            <person name="Jiao Y."/>
            <person name="Jia J."/>
        </authorList>
    </citation>
    <scope>NUCLEOTIDE SEQUENCE [LARGE SCALE GENOMIC DNA]</scope>
    <source>
        <strain evidence="3">cv. AL8/78</strain>
    </source>
</reference>
<reference evidence="2" key="3">
    <citation type="journal article" date="2017" name="Nature">
        <title>Genome sequence of the progenitor of the wheat D genome Aegilops tauschii.</title>
        <authorList>
            <person name="Luo M.C."/>
            <person name="Gu Y.Q."/>
            <person name="Puiu D."/>
            <person name="Wang H."/>
            <person name="Twardziok S.O."/>
            <person name="Deal K.R."/>
            <person name="Huo N."/>
            <person name="Zhu T."/>
            <person name="Wang L."/>
            <person name="Wang Y."/>
            <person name="McGuire P.E."/>
            <person name="Liu S."/>
            <person name="Long H."/>
            <person name="Ramasamy R.K."/>
            <person name="Rodriguez J.C."/>
            <person name="Van S.L."/>
            <person name="Yuan L."/>
            <person name="Wang Z."/>
            <person name="Xia Z."/>
            <person name="Xiao L."/>
            <person name="Anderson O.D."/>
            <person name="Ouyang S."/>
            <person name="Liang Y."/>
            <person name="Zimin A.V."/>
            <person name="Pertea G."/>
            <person name="Qi P."/>
            <person name="Bennetzen J.L."/>
            <person name="Dai X."/>
            <person name="Dawson M.W."/>
            <person name="Muller H.G."/>
            <person name="Kugler K."/>
            <person name="Rivarola-Duarte L."/>
            <person name="Spannagl M."/>
            <person name="Mayer K.F.X."/>
            <person name="Lu F.H."/>
            <person name="Bevan M.W."/>
            <person name="Leroy P."/>
            <person name="Li P."/>
            <person name="You F.M."/>
            <person name="Sun Q."/>
            <person name="Liu Z."/>
            <person name="Lyons E."/>
            <person name="Wicker T."/>
            <person name="Salzberg S.L."/>
            <person name="Devos K.M."/>
            <person name="Dvorak J."/>
        </authorList>
    </citation>
    <scope>NUCLEOTIDE SEQUENCE [LARGE SCALE GENOMIC DNA]</scope>
    <source>
        <strain evidence="2">cv. AL8/78</strain>
    </source>
</reference>
<proteinExistence type="predicted"/>
<reference evidence="2" key="4">
    <citation type="submission" date="2019-03" db="UniProtKB">
        <authorList>
            <consortium name="EnsemblPlants"/>
        </authorList>
    </citation>
    <scope>IDENTIFICATION</scope>
</reference>
<evidence type="ECO:0000313" key="2">
    <source>
        <dbReference type="EnsemblPlants" id="AET6Gv20310300.2"/>
    </source>
</evidence>
<sequence length="105" mass="11827">MTPKIVAAFCPCTAYAPKVHHPLHFPPLSLGPPHTASSSSQPKPDETPSRLQREERERGGEREGSGLQDHTPSLRSPPERSVRFFHPLSRPVARWIRTSTTGWRR</sequence>
<keyword evidence="3" id="KW-1185">Reference proteome</keyword>
<name>A0A453NBS9_AEGTS</name>
<dbReference type="Proteomes" id="UP000015105">
    <property type="component" value="Chromosome 6D"/>
</dbReference>
<dbReference type="AlphaFoldDB" id="A0A453NBS9"/>
<feature type="region of interest" description="Disordered" evidence="1">
    <location>
        <begin position="21"/>
        <end position="85"/>
    </location>
</feature>
<reference evidence="3" key="1">
    <citation type="journal article" date="2014" name="Science">
        <title>Ancient hybridizations among the ancestral genomes of bread wheat.</title>
        <authorList>
            <consortium name="International Wheat Genome Sequencing Consortium,"/>
            <person name="Marcussen T."/>
            <person name="Sandve S.R."/>
            <person name="Heier L."/>
            <person name="Spannagl M."/>
            <person name="Pfeifer M."/>
            <person name="Jakobsen K.S."/>
            <person name="Wulff B.B."/>
            <person name="Steuernagel B."/>
            <person name="Mayer K.F."/>
            <person name="Olsen O.A."/>
        </authorList>
    </citation>
    <scope>NUCLEOTIDE SEQUENCE [LARGE SCALE GENOMIC DNA]</scope>
    <source>
        <strain evidence="3">cv. AL8/78</strain>
    </source>
</reference>
<feature type="compositionally biased region" description="Basic and acidic residues" evidence="1">
    <location>
        <begin position="43"/>
        <end position="64"/>
    </location>
</feature>
<protein>
    <submittedName>
        <fullName evidence="2">Uncharacterized protein</fullName>
    </submittedName>
</protein>